<name>A0A948TGV0_9GAMM</name>
<dbReference type="SUPFAM" id="SSF53335">
    <property type="entry name" value="S-adenosyl-L-methionine-dependent methyltransferases"/>
    <property type="match status" value="1"/>
</dbReference>
<dbReference type="Proteomes" id="UP000733611">
    <property type="component" value="Unassembled WGS sequence"/>
</dbReference>
<dbReference type="PANTHER" id="PTHR42933:SF4">
    <property type="entry name" value="TYPE I RESTRICTION ENZYME ECOKI METHYLASE SUBUNIT"/>
    <property type="match status" value="1"/>
</dbReference>
<dbReference type="Pfam" id="PF02384">
    <property type="entry name" value="N6_Mtase"/>
    <property type="match status" value="1"/>
</dbReference>
<dbReference type="InterPro" id="IPR051537">
    <property type="entry name" value="DNA_Adenine_Mtase"/>
</dbReference>
<dbReference type="InterPro" id="IPR038333">
    <property type="entry name" value="T1MK-like_N_sf"/>
</dbReference>
<feature type="domain" description="DNA methylase adenine-specific" evidence="8">
    <location>
        <begin position="144"/>
        <end position="454"/>
    </location>
</feature>
<keyword evidence="4" id="KW-0808">Transferase</keyword>
<proteinExistence type="inferred from homology"/>
<comment type="caution">
    <text evidence="10">The sequence shown here is derived from an EMBL/GenBank/DDBJ whole genome shotgun (WGS) entry which is preliminary data.</text>
</comment>
<keyword evidence="6" id="KW-0680">Restriction system</keyword>
<dbReference type="EMBL" id="JAHLFE010000116">
    <property type="protein sequence ID" value="MBU3844383.1"/>
    <property type="molecule type" value="Genomic_DNA"/>
</dbReference>
<protein>
    <recommendedName>
        <fullName evidence="2">site-specific DNA-methyltransferase (adenine-specific)</fullName>
        <ecNumber evidence="2">2.1.1.72</ecNumber>
    </recommendedName>
</protein>
<dbReference type="AlphaFoldDB" id="A0A948TGV0"/>
<dbReference type="Pfam" id="PF12161">
    <property type="entry name" value="HsdM_N"/>
    <property type="match status" value="1"/>
</dbReference>
<dbReference type="GO" id="GO:0009307">
    <property type="term" value="P:DNA restriction-modification system"/>
    <property type="evidence" value="ECO:0007669"/>
    <property type="project" value="UniProtKB-KW"/>
</dbReference>
<dbReference type="EC" id="2.1.1.72" evidence="2"/>
<dbReference type="InterPro" id="IPR022749">
    <property type="entry name" value="D12N6_MeTrfase_N"/>
</dbReference>
<keyword evidence="3" id="KW-0489">Methyltransferase</keyword>
<dbReference type="GO" id="GO:0003677">
    <property type="term" value="F:DNA binding"/>
    <property type="evidence" value="ECO:0007669"/>
    <property type="project" value="InterPro"/>
</dbReference>
<reference evidence="10" key="2">
    <citation type="submission" date="2021-04" db="EMBL/GenBank/DDBJ databases">
        <authorList>
            <person name="Gilroy R."/>
        </authorList>
    </citation>
    <scope>NUCLEOTIDE SEQUENCE</scope>
    <source>
        <strain evidence="10">378</strain>
    </source>
</reference>
<dbReference type="Gene3D" id="1.20.1260.30">
    <property type="match status" value="1"/>
</dbReference>
<comment type="similarity">
    <text evidence="1">Belongs to the N(4)/N(6)-methyltransferase family.</text>
</comment>
<keyword evidence="5" id="KW-0949">S-adenosyl-L-methionine</keyword>
<evidence type="ECO:0000256" key="3">
    <source>
        <dbReference type="ARBA" id="ARBA00022603"/>
    </source>
</evidence>
<dbReference type="GO" id="GO:0008170">
    <property type="term" value="F:N-methyltransferase activity"/>
    <property type="evidence" value="ECO:0007669"/>
    <property type="project" value="InterPro"/>
</dbReference>
<evidence type="ECO:0000313" key="10">
    <source>
        <dbReference type="EMBL" id="MBU3844383.1"/>
    </source>
</evidence>
<dbReference type="GO" id="GO:0032259">
    <property type="term" value="P:methylation"/>
    <property type="evidence" value="ECO:0007669"/>
    <property type="project" value="UniProtKB-KW"/>
</dbReference>
<evidence type="ECO:0000259" key="9">
    <source>
        <dbReference type="Pfam" id="PF12161"/>
    </source>
</evidence>
<evidence type="ECO:0000256" key="4">
    <source>
        <dbReference type="ARBA" id="ARBA00022679"/>
    </source>
</evidence>
<reference evidence="10" key="1">
    <citation type="journal article" date="2021" name="PeerJ">
        <title>Extensive microbial diversity within the chicken gut microbiome revealed by metagenomics and culture.</title>
        <authorList>
            <person name="Gilroy R."/>
            <person name="Ravi A."/>
            <person name="Getino M."/>
            <person name="Pursley I."/>
            <person name="Horton D.L."/>
            <person name="Alikhan N.F."/>
            <person name="Baker D."/>
            <person name="Gharbi K."/>
            <person name="Hall N."/>
            <person name="Watson M."/>
            <person name="Adriaenssens E.M."/>
            <person name="Foster-Nyarko E."/>
            <person name="Jarju S."/>
            <person name="Secka A."/>
            <person name="Antonio M."/>
            <person name="Oren A."/>
            <person name="Chaudhuri R.R."/>
            <person name="La Ragione R."/>
            <person name="Hildebrand F."/>
            <person name="Pallen M.J."/>
        </authorList>
    </citation>
    <scope>NUCLEOTIDE SEQUENCE</scope>
    <source>
        <strain evidence="10">378</strain>
    </source>
</reference>
<dbReference type="PANTHER" id="PTHR42933">
    <property type="entry name" value="SLR6095 PROTEIN"/>
    <property type="match status" value="1"/>
</dbReference>
<comment type="catalytic activity">
    <reaction evidence="7">
        <text>a 2'-deoxyadenosine in DNA + S-adenosyl-L-methionine = an N(6)-methyl-2'-deoxyadenosine in DNA + S-adenosyl-L-homocysteine + H(+)</text>
        <dbReference type="Rhea" id="RHEA:15197"/>
        <dbReference type="Rhea" id="RHEA-COMP:12418"/>
        <dbReference type="Rhea" id="RHEA-COMP:12419"/>
        <dbReference type="ChEBI" id="CHEBI:15378"/>
        <dbReference type="ChEBI" id="CHEBI:57856"/>
        <dbReference type="ChEBI" id="CHEBI:59789"/>
        <dbReference type="ChEBI" id="CHEBI:90615"/>
        <dbReference type="ChEBI" id="CHEBI:90616"/>
        <dbReference type="EC" id="2.1.1.72"/>
    </reaction>
</comment>
<evidence type="ECO:0000256" key="7">
    <source>
        <dbReference type="ARBA" id="ARBA00047942"/>
    </source>
</evidence>
<evidence type="ECO:0000256" key="2">
    <source>
        <dbReference type="ARBA" id="ARBA00011900"/>
    </source>
</evidence>
<evidence type="ECO:0000313" key="11">
    <source>
        <dbReference type="Proteomes" id="UP000733611"/>
    </source>
</evidence>
<dbReference type="GO" id="GO:0009007">
    <property type="term" value="F:site-specific DNA-methyltransferase (adenine-specific) activity"/>
    <property type="evidence" value="ECO:0007669"/>
    <property type="project" value="UniProtKB-EC"/>
</dbReference>
<dbReference type="Gene3D" id="3.40.50.150">
    <property type="entry name" value="Vaccinia Virus protein VP39"/>
    <property type="match status" value="1"/>
</dbReference>
<evidence type="ECO:0000256" key="1">
    <source>
        <dbReference type="ARBA" id="ARBA00006594"/>
    </source>
</evidence>
<evidence type="ECO:0000256" key="5">
    <source>
        <dbReference type="ARBA" id="ARBA00022691"/>
    </source>
</evidence>
<accession>A0A948TGV0</accession>
<evidence type="ECO:0000256" key="6">
    <source>
        <dbReference type="ARBA" id="ARBA00022747"/>
    </source>
</evidence>
<evidence type="ECO:0000259" key="8">
    <source>
        <dbReference type="Pfam" id="PF02384"/>
    </source>
</evidence>
<sequence>MQFSGFVKRIRDIMRGDAGVNGDAQRIEQLSWMIFLKIYDAAELNWEIENDDYQSLLAPLHLRWRDWADFKSGKVETGESLLAFVNNTLLPGIKNLVVPLNTPKGQALIKTAFTDVHNFMKDGVVLREVLAEIDQIDFTDPQESHAFGEIYETILRNLQNARDSGEFYTPRALTDFMAEHVQLKLGDQIADLACGTGGFLNSAHRVLYPQLQTADEIERFSRSFHGIEKKPLPYLLCLTNLLLNGIDNPDILYGNSLTIKNCVDYTDQECFDVILMNPPYGGVEKSEVQSKFLPGERSSETADLFMLLIEKRLAKQGGRAAVVLPNGFLFGVGNKTAIKKKIMDKANLHTIVRLPTSVFAPYTSIATNILFFDRSQPKTTETWFYRVDMPKGYKNFSKTKPLKREHLKDLDLWWHNRQEILDEDGLYKAKCYSRSEIEERGYNLDLCGYTKEEQDELLPPAELIANYQQKRAQHTEQIDAILSQIMAMLGRA</sequence>
<dbReference type="InterPro" id="IPR003356">
    <property type="entry name" value="DNA_methylase_A-5"/>
</dbReference>
<feature type="domain" description="N6 adenine-specific DNA methyltransferase N-terminal" evidence="9">
    <location>
        <begin position="6"/>
        <end position="131"/>
    </location>
</feature>
<dbReference type="PROSITE" id="PS00092">
    <property type="entry name" value="N6_MTASE"/>
    <property type="match status" value="1"/>
</dbReference>
<gene>
    <name evidence="10" type="ORF">H9847_05880</name>
</gene>
<dbReference type="PRINTS" id="PR00507">
    <property type="entry name" value="N12N6MTFRASE"/>
</dbReference>
<dbReference type="InterPro" id="IPR029063">
    <property type="entry name" value="SAM-dependent_MTases_sf"/>
</dbReference>
<organism evidence="10 11">
    <name type="scientific">Candidatus Anaerobiospirillum pullicola</name>
    <dbReference type="NCBI Taxonomy" id="2838451"/>
    <lineage>
        <taxon>Bacteria</taxon>
        <taxon>Pseudomonadati</taxon>
        <taxon>Pseudomonadota</taxon>
        <taxon>Gammaproteobacteria</taxon>
        <taxon>Aeromonadales</taxon>
        <taxon>Succinivibrionaceae</taxon>
        <taxon>Anaerobiospirillum</taxon>
    </lineage>
</organism>
<dbReference type="InterPro" id="IPR002052">
    <property type="entry name" value="DNA_methylase_N6_adenine_CS"/>
</dbReference>